<dbReference type="SUPFAM" id="SSF57701">
    <property type="entry name" value="Zn2/Cys6 DNA-binding domain"/>
    <property type="match status" value="1"/>
</dbReference>
<dbReference type="GO" id="GO:0008270">
    <property type="term" value="F:zinc ion binding"/>
    <property type="evidence" value="ECO:0007669"/>
    <property type="project" value="InterPro"/>
</dbReference>
<dbReference type="PANTHER" id="PTHR31313:SF81">
    <property type="entry name" value="TY1 ENHANCER ACTIVATOR"/>
    <property type="match status" value="1"/>
</dbReference>
<keyword evidence="6" id="KW-0804">Transcription</keyword>
<dbReference type="Pfam" id="PF00172">
    <property type="entry name" value="Zn_clus"/>
    <property type="match status" value="1"/>
</dbReference>
<evidence type="ECO:0000256" key="2">
    <source>
        <dbReference type="ARBA" id="ARBA00022723"/>
    </source>
</evidence>
<name>A0A9P9BFY0_9PEZI</name>
<dbReference type="PANTHER" id="PTHR31313">
    <property type="entry name" value="TY1 ENHANCER ACTIVATOR"/>
    <property type="match status" value="1"/>
</dbReference>
<dbReference type="Pfam" id="PF04082">
    <property type="entry name" value="Fungal_trans"/>
    <property type="match status" value="1"/>
</dbReference>
<keyword evidence="2" id="KW-0479">Metal-binding</keyword>
<keyword evidence="3" id="KW-0862">Zinc</keyword>
<comment type="caution">
    <text evidence="10">The sequence shown here is derived from an EMBL/GenBank/DDBJ whole genome shotgun (WGS) entry which is preliminary data.</text>
</comment>
<accession>A0A9P9BFY0</accession>
<dbReference type="SMART" id="SM00906">
    <property type="entry name" value="Fungal_trans"/>
    <property type="match status" value="1"/>
</dbReference>
<dbReference type="CDD" id="cd12148">
    <property type="entry name" value="fungal_TF_MHR"/>
    <property type="match status" value="1"/>
</dbReference>
<proteinExistence type="predicted"/>
<dbReference type="InterPro" id="IPR007219">
    <property type="entry name" value="XnlR_reg_dom"/>
</dbReference>
<organism evidence="10 11">
    <name type="scientific">Microdochium trichocladiopsis</name>
    <dbReference type="NCBI Taxonomy" id="1682393"/>
    <lineage>
        <taxon>Eukaryota</taxon>
        <taxon>Fungi</taxon>
        <taxon>Dikarya</taxon>
        <taxon>Ascomycota</taxon>
        <taxon>Pezizomycotina</taxon>
        <taxon>Sordariomycetes</taxon>
        <taxon>Xylariomycetidae</taxon>
        <taxon>Xylariales</taxon>
        <taxon>Microdochiaceae</taxon>
        <taxon>Microdochium</taxon>
    </lineage>
</organism>
<dbReference type="EMBL" id="JAGTJQ010000013">
    <property type="protein sequence ID" value="KAH7014084.1"/>
    <property type="molecule type" value="Genomic_DNA"/>
</dbReference>
<keyword evidence="11" id="KW-1185">Reference proteome</keyword>
<feature type="compositionally biased region" description="Acidic residues" evidence="8">
    <location>
        <begin position="107"/>
        <end position="126"/>
    </location>
</feature>
<evidence type="ECO:0000256" key="6">
    <source>
        <dbReference type="ARBA" id="ARBA00023163"/>
    </source>
</evidence>
<dbReference type="CDD" id="cd00067">
    <property type="entry name" value="GAL4"/>
    <property type="match status" value="1"/>
</dbReference>
<feature type="region of interest" description="Disordered" evidence="8">
    <location>
        <begin position="79"/>
        <end position="139"/>
    </location>
</feature>
<dbReference type="InterPro" id="IPR036864">
    <property type="entry name" value="Zn2-C6_fun-type_DNA-bd_sf"/>
</dbReference>
<evidence type="ECO:0000259" key="9">
    <source>
        <dbReference type="PROSITE" id="PS50048"/>
    </source>
</evidence>
<keyword evidence="4" id="KW-0805">Transcription regulation</keyword>
<evidence type="ECO:0000256" key="5">
    <source>
        <dbReference type="ARBA" id="ARBA00023125"/>
    </source>
</evidence>
<sequence length="642" mass="70681">RVWQACVACRRKKIKCDGQQPCHNCSSREAPCDYPGSKDNASHSRNYAMAFETQCQQLDVFCRRLENLTGELHRSIETLKQQQGTDKDNATSASDVELNNSSILLRDDEDEDEEYDDDNDDDDDDNGIPQTLNDVDQGDSFGACAGTARFGSLVTDSYGRLRFVGGATNDMLIEAVKSLTPGHSDHEQAQAPSQRQPIEIPLFTHGQVWPELSLLPGPEKLSRPPQYVGDLLVGLYFDQLHYMLPVLYKPDFMARYRQMKASTTVDKRFLMVFFAICACASNLIPSDSGGSKTARFPGIDYYQKSLLLNFATTGEASLERVQCFALLAMCSAGWNTLSQSWTFAGQAVRAAQDLGMHLSNLAAPSSQHLSANRLKTEISRRVWWSLYCLDRVTSTCLGRPMAVNDADCHCALPQSADDEALHEVNQQESIAVARKKTTSSSMAGFVAFARLCHIAGKIQALHSPARIQELAMPQKARGLARLVARLDRSLDNWLGNLPEELGFSTSVANRGPTSAMSVVMSIVHAGSRLALYRSLGGKVDTAMLTVADPVHHCITAARSCINAAELLRELVPPSHHLAICIHYLTLSGIVLLRTTEHSDRCVAQDVDKCVAILRDLEAAWSGARKSRLILEQLMKEPISDSS</sequence>
<dbReference type="InterPro" id="IPR001138">
    <property type="entry name" value="Zn2Cys6_DnaBD"/>
</dbReference>
<dbReference type="AlphaFoldDB" id="A0A9P9BFY0"/>
<feature type="domain" description="Zn(2)-C6 fungal-type" evidence="9">
    <location>
        <begin position="5"/>
        <end position="34"/>
    </location>
</feature>
<comment type="subcellular location">
    <subcellularLocation>
        <location evidence="1">Nucleus</location>
    </subcellularLocation>
</comment>
<gene>
    <name evidence="10" type="ORF">B0I36DRAFT_208726</name>
</gene>
<evidence type="ECO:0000313" key="11">
    <source>
        <dbReference type="Proteomes" id="UP000756346"/>
    </source>
</evidence>
<dbReference type="GeneID" id="70178421"/>
<evidence type="ECO:0000256" key="8">
    <source>
        <dbReference type="SAM" id="MobiDB-lite"/>
    </source>
</evidence>
<dbReference type="OrthoDB" id="424974at2759"/>
<dbReference type="RefSeq" id="XP_046005051.1">
    <property type="nucleotide sequence ID" value="XM_046148875.1"/>
</dbReference>
<evidence type="ECO:0000256" key="7">
    <source>
        <dbReference type="ARBA" id="ARBA00023242"/>
    </source>
</evidence>
<evidence type="ECO:0000256" key="3">
    <source>
        <dbReference type="ARBA" id="ARBA00022833"/>
    </source>
</evidence>
<dbReference type="GO" id="GO:0003677">
    <property type="term" value="F:DNA binding"/>
    <property type="evidence" value="ECO:0007669"/>
    <property type="project" value="UniProtKB-KW"/>
</dbReference>
<evidence type="ECO:0000256" key="4">
    <source>
        <dbReference type="ARBA" id="ARBA00023015"/>
    </source>
</evidence>
<evidence type="ECO:0000313" key="10">
    <source>
        <dbReference type="EMBL" id="KAH7014084.1"/>
    </source>
</evidence>
<dbReference type="Proteomes" id="UP000756346">
    <property type="component" value="Unassembled WGS sequence"/>
</dbReference>
<dbReference type="InterPro" id="IPR051615">
    <property type="entry name" value="Transcr_Regulatory_Elem"/>
</dbReference>
<dbReference type="Gene3D" id="4.10.240.10">
    <property type="entry name" value="Zn(2)-C6 fungal-type DNA-binding domain"/>
    <property type="match status" value="1"/>
</dbReference>
<dbReference type="GO" id="GO:0006351">
    <property type="term" value="P:DNA-templated transcription"/>
    <property type="evidence" value="ECO:0007669"/>
    <property type="project" value="InterPro"/>
</dbReference>
<protein>
    <submittedName>
        <fullName evidence="10">Zn(II)2Cys6 transcription factor</fullName>
    </submittedName>
</protein>
<feature type="compositionally biased region" description="Polar residues" evidence="8">
    <location>
        <begin position="79"/>
        <end position="103"/>
    </location>
</feature>
<keyword evidence="5" id="KW-0238">DNA-binding</keyword>
<dbReference type="PROSITE" id="PS50048">
    <property type="entry name" value="ZN2_CY6_FUNGAL_2"/>
    <property type="match status" value="1"/>
</dbReference>
<dbReference type="PROSITE" id="PS00463">
    <property type="entry name" value="ZN2_CY6_FUNGAL_1"/>
    <property type="match status" value="1"/>
</dbReference>
<dbReference type="GO" id="GO:0005634">
    <property type="term" value="C:nucleus"/>
    <property type="evidence" value="ECO:0007669"/>
    <property type="project" value="UniProtKB-SubCell"/>
</dbReference>
<reference evidence="10" key="1">
    <citation type="journal article" date="2021" name="Nat. Commun.">
        <title>Genetic determinants of endophytism in the Arabidopsis root mycobiome.</title>
        <authorList>
            <person name="Mesny F."/>
            <person name="Miyauchi S."/>
            <person name="Thiergart T."/>
            <person name="Pickel B."/>
            <person name="Atanasova L."/>
            <person name="Karlsson M."/>
            <person name="Huettel B."/>
            <person name="Barry K.W."/>
            <person name="Haridas S."/>
            <person name="Chen C."/>
            <person name="Bauer D."/>
            <person name="Andreopoulos W."/>
            <person name="Pangilinan J."/>
            <person name="LaButti K."/>
            <person name="Riley R."/>
            <person name="Lipzen A."/>
            <person name="Clum A."/>
            <person name="Drula E."/>
            <person name="Henrissat B."/>
            <person name="Kohler A."/>
            <person name="Grigoriev I.V."/>
            <person name="Martin F.M."/>
            <person name="Hacquard S."/>
        </authorList>
    </citation>
    <scope>NUCLEOTIDE SEQUENCE</scope>
    <source>
        <strain evidence="10">MPI-CAGE-CH-0230</strain>
    </source>
</reference>
<keyword evidence="7" id="KW-0539">Nucleus</keyword>
<feature type="non-terminal residue" evidence="10">
    <location>
        <position position="642"/>
    </location>
</feature>
<evidence type="ECO:0000256" key="1">
    <source>
        <dbReference type="ARBA" id="ARBA00004123"/>
    </source>
</evidence>
<dbReference type="GO" id="GO:0000981">
    <property type="term" value="F:DNA-binding transcription factor activity, RNA polymerase II-specific"/>
    <property type="evidence" value="ECO:0007669"/>
    <property type="project" value="InterPro"/>
</dbReference>
<dbReference type="SMART" id="SM00066">
    <property type="entry name" value="GAL4"/>
    <property type="match status" value="1"/>
</dbReference>
<feature type="non-terminal residue" evidence="10">
    <location>
        <position position="1"/>
    </location>
</feature>